<keyword evidence="2" id="KW-1185">Reference proteome</keyword>
<dbReference type="EMBL" id="JAVDQT010000014">
    <property type="protein sequence ID" value="MDR6434684.1"/>
    <property type="molecule type" value="Genomic_DNA"/>
</dbReference>
<dbReference type="PANTHER" id="PTHR35528:SF3">
    <property type="entry name" value="BLL1675 PROTEIN"/>
    <property type="match status" value="1"/>
</dbReference>
<proteinExistence type="predicted"/>
<gene>
    <name evidence="1" type="ORF">J2782_004437</name>
</gene>
<evidence type="ECO:0000313" key="1">
    <source>
        <dbReference type="EMBL" id="MDR6434684.1"/>
    </source>
</evidence>
<dbReference type="InterPro" id="IPR052183">
    <property type="entry name" value="IS_Transposase"/>
</dbReference>
<sequence length="79" mass="9401">MVDFKGMHFPKSVILYAMFFYVCYPVSYRDLQEIMAERGIEIDHTTLNRWVVKYSPQIAAQTLRRKCPTLGSWRVMRPI</sequence>
<dbReference type="PANTHER" id="PTHR35528">
    <property type="entry name" value="BLL1675 PROTEIN"/>
    <property type="match status" value="1"/>
</dbReference>
<protein>
    <submittedName>
        <fullName evidence="1">Transposase-like protein</fullName>
    </submittedName>
</protein>
<name>A0ABU1MF53_9HYPH</name>
<comment type="caution">
    <text evidence="1">The sequence shown here is derived from an EMBL/GenBank/DDBJ whole genome shotgun (WGS) entry which is preliminary data.</text>
</comment>
<dbReference type="Proteomes" id="UP001184614">
    <property type="component" value="Unassembled WGS sequence"/>
</dbReference>
<accession>A0ABU1MF53</accession>
<reference evidence="1 2" key="1">
    <citation type="submission" date="2023-07" db="EMBL/GenBank/DDBJ databases">
        <title>Sorghum-associated microbial communities from plants grown in Nebraska, USA.</title>
        <authorList>
            <person name="Schachtman D."/>
        </authorList>
    </citation>
    <scope>NUCLEOTIDE SEQUENCE [LARGE SCALE GENOMIC DNA]</scope>
    <source>
        <strain evidence="1 2">DS1730</strain>
    </source>
</reference>
<organism evidence="1 2">
    <name type="scientific">Brucella pseudogrignonensis</name>
    <dbReference type="NCBI Taxonomy" id="419475"/>
    <lineage>
        <taxon>Bacteria</taxon>
        <taxon>Pseudomonadati</taxon>
        <taxon>Pseudomonadota</taxon>
        <taxon>Alphaproteobacteria</taxon>
        <taxon>Hyphomicrobiales</taxon>
        <taxon>Brucellaceae</taxon>
        <taxon>Brucella/Ochrobactrum group</taxon>
        <taxon>Brucella</taxon>
    </lineage>
</organism>
<evidence type="ECO:0000313" key="2">
    <source>
        <dbReference type="Proteomes" id="UP001184614"/>
    </source>
</evidence>